<accession>A0A5J6JME7</accession>
<dbReference type="AlphaFoldDB" id="A0A5J6JME7"/>
<reference evidence="12 13" key="1">
    <citation type="submission" date="2017-09" db="EMBL/GenBank/DDBJ databases">
        <authorList>
            <person name="Lee N."/>
            <person name="Cho B.-K."/>
        </authorList>
    </citation>
    <scope>NUCLEOTIDE SEQUENCE [LARGE SCALE GENOMIC DNA]</scope>
    <source>
        <strain evidence="12 13">ATCC 27476</strain>
    </source>
</reference>
<feature type="compositionally biased region" description="Gly residues" evidence="10">
    <location>
        <begin position="402"/>
        <end position="415"/>
    </location>
</feature>
<feature type="binding site" evidence="9">
    <location>
        <position position="41"/>
    </location>
    <ligand>
        <name>ATP</name>
        <dbReference type="ChEBI" id="CHEBI:30616"/>
    </ligand>
</feature>
<dbReference type="GeneID" id="95615932"/>
<keyword evidence="3" id="KW-0808">Transferase</keyword>
<evidence type="ECO:0000256" key="3">
    <source>
        <dbReference type="ARBA" id="ARBA00022679"/>
    </source>
</evidence>
<keyword evidence="2 12" id="KW-0723">Serine/threonine-protein kinase</keyword>
<evidence type="ECO:0000259" key="11">
    <source>
        <dbReference type="PROSITE" id="PS50011"/>
    </source>
</evidence>
<feature type="region of interest" description="Disordered" evidence="10">
    <location>
        <begin position="349"/>
        <end position="484"/>
    </location>
</feature>
<evidence type="ECO:0000313" key="12">
    <source>
        <dbReference type="EMBL" id="QEV48966.1"/>
    </source>
</evidence>
<evidence type="ECO:0000256" key="1">
    <source>
        <dbReference type="ARBA" id="ARBA00012513"/>
    </source>
</evidence>
<keyword evidence="4 9" id="KW-0547">Nucleotide-binding</keyword>
<dbReference type="PROSITE" id="PS50231">
    <property type="entry name" value="RICIN_B_LECTIN"/>
    <property type="match status" value="1"/>
</dbReference>
<dbReference type="InterPro" id="IPR008271">
    <property type="entry name" value="Ser/Thr_kinase_AS"/>
</dbReference>
<dbReference type="FunFam" id="1.10.510.10:FF:000021">
    <property type="entry name" value="Serine/threonine protein kinase"/>
    <property type="match status" value="1"/>
</dbReference>
<feature type="domain" description="Protein kinase" evidence="11">
    <location>
        <begin position="12"/>
        <end position="281"/>
    </location>
</feature>
<dbReference type="SUPFAM" id="SSF50370">
    <property type="entry name" value="Ricin B-like lectins"/>
    <property type="match status" value="1"/>
</dbReference>
<dbReference type="GO" id="GO:0005524">
    <property type="term" value="F:ATP binding"/>
    <property type="evidence" value="ECO:0007669"/>
    <property type="project" value="UniProtKB-UniRule"/>
</dbReference>
<feature type="compositionally biased region" description="Gly residues" evidence="10">
    <location>
        <begin position="439"/>
        <end position="483"/>
    </location>
</feature>
<dbReference type="EC" id="2.7.11.1" evidence="1"/>
<dbReference type="CDD" id="cd14014">
    <property type="entry name" value="STKc_PknB_like"/>
    <property type="match status" value="1"/>
</dbReference>
<dbReference type="GO" id="GO:0004674">
    <property type="term" value="F:protein serine/threonine kinase activity"/>
    <property type="evidence" value="ECO:0007669"/>
    <property type="project" value="UniProtKB-KW"/>
</dbReference>
<proteinExistence type="predicted"/>
<dbReference type="SUPFAM" id="SSF56112">
    <property type="entry name" value="Protein kinase-like (PK-like)"/>
    <property type="match status" value="1"/>
</dbReference>
<protein>
    <recommendedName>
        <fullName evidence="1">non-specific serine/threonine protein kinase</fullName>
        <ecNumber evidence="1">2.7.11.1</ecNumber>
    </recommendedName>
</protein>
<dbReference type="PANTHER" id="PTHR43289">
    <property type="entry name" value="MITOGEN-ACTIVATED PROTEIN KINASE KINASE KINASE 20-RELATED"/>
    <property type="match status" value="1"/>
</dbReference>
<dbReference type="PANTHER" id="PTHR43289:SF6">
    <property type="entry name" value="SERINE_THREONINE-PROTEIN KINASE NEKL-3"/>
    <property type="match status" value="1"/>
</dbReference>
<dbReference type="PROSITE" id="PS50011">
    <property type="entry name" value="PROTEIN_KINASE_DOM"/>
    <property type="match status" value="1"/>
</dbReference>
<dbReference type="GO" id="GO:0045717">
    <property type="term" value="P:negative regulation of fatty acid biosynthetic process"/>
    <property type="evidence" value="ECO:0007669"/>
    <property type="project" value="UniProtKB-ARBA"/>
</dbReference>
<gene>
    <name evidence="12" type="ORF">CP980_31305</name>
</gene>
<evidence type="ECO:0000256" key="7">
    <source>
        <dbReference type="ARBA" id="ARBA00047899"/>
    </source>
</evidence>
<keyword evidence="13" id="KW-1185">Reference proteome</keyword>
<evidence type="ECO:0000256" key="10">
    <source>
        <dbReference type="SAM" id="MobiDB-lite"/>
    </source>
</evidence>
<dbReference type="FunFam" id="3.30.200.20:FF:000035">
    <property type="entry name" value="Serine/threonine protein kinase Stk1"/>
    <property type="match status" value="1"/>
</dbReference>
<dbReference type="Proteomes" id="UP000325563">
    <property type="component" value="Chromosome"/>
</dbReference>
<feature type="compositionally biased region" description="Low complexity" evidence="10">
    <location>
        <begin position="375"/>
        <end position="401"/>
    </location>
</feature>
<dbReference type="InterPro" id="IPR000719">
    <property type="entry name" value="Prot_kinase_dom"/>
</dbReference>
<dbReference type="InterPro" id="IPR017441">
    <property type="entry name" value="Protein_kinase_ATP_BS"/>
</dbReference>
<keyword evidence="5 12" id="KW-0418">Kinase</keyword>
<dbReference type="PROSITE" id="PS00107">
    <property type="entry name" value="PROTEIN_KINASE_ATP"/>
    <property type="match status" value="1"/>
</dbReference>
<dbReference type="PROSITE" id="PS00108">
    <property type="entry name" value="PROTEIN_KINASE_ST"/>
    <property type="match status" value="1"/>
</dbReference>
<dbReference type="Pfam" id="PF00069">
    <property type="entry name" value="Pkinase"/>
    <property type="match status" value="1"/>
</dbReference>
<comment type="catalytic activity">
    <reaction evidence="7">
        <text>L-threonyl-[protein] + ATP = O-phospho-L-threonyl-[protein] + ADP + H(+)</text>
        <dbReference type="Rhea" id="RHEA:46608"/>
        <dbReference type="Rhea" id="RHEA-COMP:11060"/>
        <dbReference type="Rhea" id="RHEA-COMP:11605"/>
        <dbReference type="ChEBI" id="CHEBI:15378"/>
        <dbReference type="ChEBI" id="CHEBI:30013"/>
        <dbReference type="ChEBI" id="CHEBI:30616"/>
        <dbReference type="ChEBI" id="CHEBI:61977"/>
        <dbReference type="ChEBI" id="CHEBI:456216"/>
        <dbReference type="EC" id="2.7.11.1"/>
    </reaction>
</comment>
<evidence type="ECO:0000256" key="4">
    <source>
        <dbReference type="ARBA" id="ARBA00022741"/>
    </source>
</evidence>
<dbReference type="Gene3D" id="2.80.10.50">
    <property type="match status" value="1"/>
</dbReference>
<evidence type="ECO:0000256" key="5">
    <source>
        <dbReference type="ARBA" id="ARBA00022777"/>
    </source>
</evidence>
<evidence type="ECO:0000256" key="2">
    <source>
        <dbReference type="ARBA" id="ARBA00022527"/>
    </source>
</evidence>
<dbReference type="SMART" id="SM00220">
    <property type="entry name" value="S_TKc"/>
    <property type="match status" value="1"/>
</dbReference>
<name>A0A5J6JME7_STRVI</name>
<evidence type="ECO:0000313" key="13">
    <source>
        <dbReference type="Proteomes" id="UP000325563"/>
    </source>
</evidence>
<dbReference type="Gene3D" id="3.30.200.20">
    <property type="entry name" value="Phosphorylase Kinase, domain 1"/>
    <property type="match status" value="1"/>
</dbReference>
<evidence type="ECO:0000256" key="8">
    <source>
        <dbReference type="ARBA" id="ARBA00048679"/>
    </source>
</evidence>
<keyword evidence="6 9" id="KW-0067">ATP-binding</keyword>
<dbReference type="EMBL" id="CP023692">
    <property type="protein sequence ID" value="QEV48966.1"/>
    <property type="molecule type" value="Genomic_DNA"/>
</dbReference>
<evidence type="ECO:0000256" key="9">
    <source>
        <dbReference type="PROSITE-ProRule" id="PRU10141"/>
    </source>
</evidence>
<comment type="catalytic activity">
    <reaction evidence="8">
        <text>L-seryl-[protein] + ATP = O-phospho-L-seryl-[protein] + ADP + H(+)</text>
        <dbReference type="Rhea" id="RHEA:17989"/>
        <dbReference type="Rhea" id="RHEA-COMP:9863"/>
        <dbReference type="Rhea" id="RHEA-COMP:11604"/>
        <dbReference type="ChEBI" id="CHEBI:15378"/>
        <dbReference type="ChEBI" id="CHEBI:29999"/>
        <dbReference type="ChEBI" id="CHEBI:30616"/>
        <dbReference type="ChEBI" id="CHEBI:83421"/>
        <dbReference type="ChEBI" id="CHEBI:456216"/>
        <dbReference type="EC" id="2.7.11.1"/>
    </reaction>
</comment>
<dbReference type="InterPro" id="IPR011009">
    <property type="entry name" value="Kinase-like_dom_sf"/>
</dbReference>
<dbReference type="CDD" id="cd00161">
    <property type="entry name" value="beta-trefoil_Ricin-like"/>
    <property type="match status" value="1"/>
</dbReference>
<sequence length="612" mass="61274">MWGRGTVLGDRYTLAERIGGGGMGEVWRADDDVLRRQVAVKVLLPALLDDASFAARFRREATVLASLSHPGIVDVHDYGESRIDSGEQVAYIVMDLVEGRTLTEVRAQAGPLPAEQALDIAGQALDALHAAHLQGVTHRDIKPSNLMLGEDGRVTVTDFGIARSSAASTGITDSHAVLGTALYMAPEQAEGLGAVAASDLYSMGVVCYELLTGEPPFTGESVVEIALKHIREPVPALPAEFPEPVRAFVARAMAKRPEERYADASVMAAAARRAAAGRPLGELDAPAGPVLAGAGAGLEPAGAATELRRSWRDRLRIPASVSAPLAIGFSVTITVSVAVTVFYLDAGARQTDADGPGRPSTSASAPATGSGGQSPGAAPGQSAAEGTPPAASAPPAGEIAGAQGGAGPAAGGVGGAAPVPNPPPAAGGSGNPGAKPGSGPSGGGGAGGGAGGTAPGGGSKTPGGSGNGGNGGNNPPQGCGGAGWSAITNVGDGLKIGVSGSTPQANAKVIMGGTTMFGWFHEKNSYDSFKTCSPSGFAMAQALTQFGDTVRVQLAGQFDGGVWWNLEHAPTSGAYYIKDISFQGGCLTDNGAGNQLTVVTCTGSKAQQWRFG</sequence>
<dbReference type="RefSeq" id="WP_150529637.1">
    <property type="nucleotide sequence ID" value="NZ_BNBW01000003.1"/>
</dbReference>
<dbReference type="Gene3D" id="1.10.510.10">
    <property type="entry name" value="Transferase(Phosphotransferase) domain 1"/>
    <property type="match status" value="1"/>
</dbReference>
<dbReference type="KEGG" id="svn:CP980_31305"/>
<evidence type="ECO:0000256" key="6">
    <source>
        <dbReference type="ARBA" id="ARBA00022840"/>
    </source>
</evidence>
<dbReference type="InterPro" id="IPR035992">
    <property type="entry name" value="Ricin_B-like_lectins"/>
</dbReference>
<organism evidence="12 13">
    <name type="scientific">Streptomyces vinaceus</name>
    <dbReference type="NCBI Taxonomy" id="1960"/>
    <lineage>
        <taxon>Bacteria</taxon>
        <taxon>Bacillati</taxon>
        <taxon>Actinomycetota</taxon>
        <taxon>Actinomycetes</taxon>
        <taxon>Kitasatosporales</taxon>
        <taxon>Streptomycetaceae</taxon>
        <taxon>Streptomyces</taxon>
    </lineage>
</organism>
<feature type="compositionally biased region" description="Low complexity" evidence="10">
    <location>
        <begin position="356"/>
        <end position="368"/>
    </location>
</feature>